<comment type="caution">
    <text evidence="1">The sequence shown here is derived from an EMBL/GenBank/DDBJ whole genome shotgun (WGS) entry which is preliminary data.</text>
</comment>
<organism evidence="1 2">
    <name type="scientific">Fulvivirga kasyanovii</name>
    <dbReference type="NCBI Taxonomy" id="396812"/>
    <lineage>
        <taxon>Bacteria</taxon>
        <taxon>Pseudomonadati</taxon>
        <taxon>Bacteroidota</taxon>
        <taxon>Cytophagia</taxon>
        <taxon>Cytophagales</taxon>
        <taxon>Fulvivirgaceae</taxon>
        <taxon>Fulvivirga</taxon>
    </lineage>
</organism>
<proteinExistence type="predicted"/>
<name>A0ABW9RZ10_9BACT</name>
<sequence>MKLHLFVVFIILTGFCIQETEVRTRVFHGVLLNTFTSRPTPCAVNVREAMKFTDIRNPGGFLLQENVGRYSYPLMKVDSDNGNEYELVDSRKSYLRAYRAIVAKAKSSSAKGVFRNTGEAYHAL</sequence>
<dbReference type="EMBL" id="SMLW01000664">
    <property type="protein sequence ID" value="MTI28458.1"/>
    <property type="molecule type" value="Genomic_DNA"/>
</dbReference>
<gene>
    <name evidence="1" type="ORF">E1163_26110</name>
</gene>
<evidence type="ECO:0000313" key="1">
    <source>
        <dbReference type="EMBL" id="MTI28458.1"/>
    </source>
</evidence>
<dbReference type="Proteomes" id="UP000798808">
    <property type="component" value="Unassembled WGS sequence"/>
</dbReference>
<evidence type="ECO:0000313" key="2">
    <source>
        <dbReference type="Proteomes" id="UP000798808"/>
    </source>
</evidence>
<dbReference type="RefSeq" id="WP_155175997.1">
    <property type="nucleotide sequence ID" value="NZ_BAAAFL010000003.1"/>
</dbReference>
<keyword evidence="2" id="KW-1185">Reference proteome</keyword>
<accession>A0ABW9RZ10</accession>
<reference evidence="1 2" key="1">
    <citation type="submission" date="2019-02" db="EMBL/GenBank/DDBJ databases">
        <authorList>
            <person name="Goldberg S.R."/>
            <person name="Haltli B.A."/>
            <person name="Correa H."/>
            <person name="Russell K.G."/>
        </authorList>
    </citation>
    <scope>NUCLEOTIDE SEQUENCE [LARGE SCALE GENOMIC DNA]</scope>
    <source>
        <strain evidence="1 2">JCM 16186</strain>
    </source>
</reference>
<protein>
    <submittedName>
        <fullName evidence="1">Uncharacterized protein</fullName>
    </submittedName>
</protein>